<evidence type="ECO:0000313" key="8">
    <source>
        <dbReference type="EMBL" id="GCC42674.1"/>
    </source>
</evidence>
<keyword evidence="3" id="KW-0963">Cytoplasm</keyword>
<dbReference type="EMBL" id="BEZZ01080428">
    <property type="protein sequence ID" value="GCC42674.1"/>
    <property type="molecule type" value="Genomic_DNA"/>
</dbReference>
<evidence type="ECO:0000256" key="7">
    <source>
        <dbReference type="ARBA" id="ARBA00023136"/>
    </source>
</evidence>
<reference evidence="8 9" key="1">
    <citation type="journal article" date="2018" name="Nat. Ecol. Evol.">
        <title>Shark genomes provide insights into elasmobranch evolution and the origin of vertebrates.</title>
        <authorList>
            <person name="Hara Y"/>
            <person name="Yamaguchi K"/>
            <person name="Onimaru K"/>
            <person name="Kadota M"/>
            <person name="Koyanagi M"/>
            <person name="Keeley SD"/>
            <person name="Tatsumi K"/>
            <person name="Tanaka K"/>
            <person name="Motone F"/>
            <person name="Kageyama Y"/>
            <person name="Nozu R"/>
            <person name="Adachi N"/>
            <person name="Nishimura O"/>
            <person name="Nakagawa R"/>
            <person name="Tanegashima C"/>
            <person name="Kiyatake I"/>
            <person name="Matsumoto R"/>
            <person name="Murakumo K"/>
            <person name="Nishida K"/>
            <person name="Terakita A"/>
            <person name="Kuratani S"/>
            <person name="Sato K"/>
            <person name="Hyodo S Kuraku.S."/>
        </authorList>
    </citation>
    <scope>NUCLEOTIDE SEQUENCE [LARGE SCALE GENOMIC DNA]</scope>
</reference>
<dbReference type="Gene3D" id="1.10.238.10">
    <property type="entry name" value="EF-hand"/>
    <property type="match status" value="1"/>
</dbReference>
<dbReference type="STRING" id="137246.A0A401TJ53"/>
<dbReference type="PANTHER" id="PTHR46735">
    <property type="entry name" value="CALPAIN, SMALL SUBUNIT 1 A-RELATED"/>
    <property type="match status" value="1"/>
</dbReference>
<evidence type="ECO:0000256" key="1">
    <source>
        <dbReference type="ARBA" id="ARBA00004308"/>
    </source>
</evidence>
<comment type="caution">
    <text evidence="8">The sequence shown here is derived from an EMBL/GenBank/DDBJ whole genome shotgun (WGS) entry which is preliminary data.</text>
</comment>
<evidence type="ECO:0000313" key="9">
    <source>
        <dbReference type="Proteomes" id="UP000287033"/>
    </source>
</evidence>
<dbReference type="AlphaFoldDB" id="A0A401TJ53"/>
<dbReference type="Proteomes" id="UP000287033">
    <property type="component" value="Unassembled WGS sequence"/>
</dbReference>
<keyword evidence="5" id="KW-0677">Repeat</keyword>
<organism evidence="8 9">
    <name type="scientific">Chiloscyllium punctatum</name>
    <name type="common">Brownbanded bambooshark</name>
    <name type="synonym">Hemiscyllium punctatum</name>
    <dbReference type="NCBI Taxonomy" id="137246"/>
    <lineage>
        <taxon>Eukaryota</taxon>
        <taxon>Metazoa</taxon>
        <taxon>Chordata</taxon>
        <taxon>Craniata</taxon>
        <taxon>Vertebrata</taxon>
        <taxon>Chondrichthyes</taxon>
        <taxon>Elasmobranchii</taxon>
        <taxon>Galeomorphii</taxon>
        <taxon>Galeoidea</taxon>
        <taxon>Orectolobiformes</taxon>
        <taxon>Hemiscylliidae</taxon>
        <taxon>Chiloscyllium</taxon>
    </lineage>
</organism>
<dbReference type="SUPFAM" id="SSF47473">
    <property type="entry name" value="EF-hand"/>
    <property type="match status" value="1"/>
</dbReference>
<evidence type="ECO:0000256" key="6">
    <source>
        <dbReference type="ARBA" id="ARBA00022837"/>
    </source>
</evidence>
<keyword evidence="9" id="KW-1185">Reference proteome</keyword>
<keyword evidence="4" id="KW-0479">Metal-binding</keyword>
<gene>
    <name evidence="8" type="ORF">chiPu_0026477</name>
</gene>
<dbReference type="GO" id="GO:0012505">
    <property type="term" value="C:endomembrane system"/>
    <property type="evidence" value="ECO:0007669"/>
    <property type="project" value="UniProtKB-SubCell"/>
</dbReference>
<keyword evidence="6" id="KW-0106">Calcium</keyword>
<dbReference type="PANTHER" id="PTHR46735:SF3">
    <property type="entry name" value="CALPAIN SMALL SUBUNIT 1-RELATED"/>
    <property type="match status" value="1"/>
</dbReference>
<comment type="subcellular location">
    <subcellularLocation>
        <location evidence="2">Cytoplasm</location>
    </subcellularLocation>
    <subcellularLocation>
        <location evidence="1">Endomembrane system</location>
    </subcellularLocation>
</comment>
<dbReference type="GO" id="GO:0046872">
    <property type="term" value="F:metal ion binding"/>
    <property type="evidence" value="ECO:0007669"/>
    <property type="project" value="UniProtKB-KW"/>
</dbReference>
<dbReference type="InterPro" id="IPR011992">
    <property type="entry name" value="EF-hand-dom_pair"/>
</dbReference>
<name>A0A401TJ53_CHIPU</name>
<dbReference type="GO" id="GO:0110158">
    <property type="term" value="C:calpain complex"/>
    <property type="evidence" value="ECO:0007669"/>
    <property type="project" value="TreeGrafter"/>
</dbReference>
<evidence type="ECO:0000256" key="5">
    <source>
        <dbReference type="ARBA" id="ARBA00022737"/>
    </source>
</evidence>
<feature type="non-terminal residue" evidence="8">
    <location>
        <position position="1"/>
    </location>
</feature>
<keyword evidence="7" id="KW-0472">Membrane</keyword>
<proteinExistence type="predicted"/>
<evidence type="ECO:0000256" key="2">
    <source>
        <dbReference type="ARBA" id="ARBA00004496"/>
    </source>
</evidence>
<protein>
    <submittedName>
        <fullName evidence="8">Uncharacterized protein</fullName>
    </submittedName>
</protein>
<evidence type="ECO:0000256" key="4">
    <source>
        <dbReference type="ARBA" id="ARBA00022723"/>
    </source>
</evidence>
<sequence length="66" mass="7534">FHLNNQLTQIIVARYSEVDNLTLDFDNFVSCLVRLEAVFKMFNSLPKDGDGLVELGMLQWLTLVMG</sequence>
<evidence type="ECO:0000256" key="3">
    <source>
        <dbReference type="ARBA" id="ARBA00022490"/>
    </source>
</evidence>
<accession>A0A401TJ53</accession>
<dbReference type="OrthoDB" id="186625at2759"/>